<accession>A0ABQ4JQI6</accession>
<protein>
    <recommendedName>
        <fullName evidence="5">DUF4245 domain-containing protein</fullName>
    </recommendedName>
</protein>
<evidence type="ECO:0000256" key="1">
    <source>
        <dbReference type="SAM" id="MobiDB-lite"/>
    </source>
</evidence>
<keyword evidence="2" id="KW-0812">Transmembrane</keyword>
<dbReference type="Proteomes" id="UP000677457">
    <property type="component" value="Unassembled WGS sequence"/>
</dbReference>
<keyword evidence="2" id="KW-0472">Membrane</keyword>
<comment type="caution">
    <text evidence="3">The sequence shown here is derived from an EMBL/GenBank/DDBJ whole genome shotgun (WGS) entry which is preliminary data.</text>
</comment>
<organism evidence="3 4">
    <name type="scientific">Salinispora arenicola</name>
    <dbReference type="NCBI Taxonomy" id="168697"/>
    <lineage>
        <taxon>Bacteria</taxon>
        <taxon>Bacillati</taxon>
        <taxon>Actinomycetota</taxon>
        <taxon>Actinomycetes</taxon>
        <taxon>Micromonosporales</taxon>
        <taxon>Micromonosporaceae</taxon>
        <taxon>Salinispora</taxon>
    </lineage>
</organism>
<name>A0ABQ4JQI6_SALAC</name>
<feature type="region of interest" description="Disordered" evidence="1">
    <location>
        <begin position="1"/>
        <end position="48"/>
    </location>
</feature>
<proteinExistence type="predicted"/>
<dbReference type="GeneID" id="93769808"/>
<evidence type="ECO:0000313" key="3">
    <source>
        <dbReference type="EMBL" id="GIM84909.1"/>
    </source>
</evidence>
<evidence type="ECO:0000256" key="2">
    <source>
        <dbReference type="SAM" id="Phobius"/>
    </source>
</evidence>
<dbReference type="Pfam" id="PF14030">
    <property type="entry name" value="DUF4245"/>
    <property type="match status" value="1"/>
</dbReference>
<evidence type="ECO:0008006" key="5">
    <source>
        <dbReference type="Google" id="ProtNLM"/>
    </source>
</evidence>
<keyword evidence="4" id="KW-1185">Reference proteome</keyword>
<feature type="compositionally biased region" description="Low complexity" evidence="1">
    <location>
        <begin position="38"/>
        <end position="48"/>
    </location>
</feature>
<dbReference type="InterPro" id="IPR025339">
    <property type="entry name" value="DUF4245"/>
</dbReference>
<keyword evidence="2" id="KW-1133">Transmembrane helix</keyword>
<feature type="compositionally biased region" description="Pro residues" evidence="1">
    <location>
        <begin position="20"/>
        <end position="29"/>
    </location>
</feature>
<gene>
    <name evidence="3" type="ORF">Sar04_19690</name>
</gene>
<feature type="region of interest" description="Disordered" evidence="1">
    <location>
        <begin position="74"/>
        <end position="94"/>
    </location>
</feature>
<sequence length="258" mass="26252">MEPAQPADRVPADQTAPELPSAPPGPTQPVTPEEPAWGEPATGPVEAGGAAVADGAVVAGGAAVADGAAVAGGAAETGESPAPSAAADANRSERSPKDMAVSLLVLLVPIALLLAFYRGFLGGDQAAVVDPAPALDSAQAAAAFPVSQPQGLDEGWRTVRADFRTVEGGSTLRLGYLTPEGRGAQVVQSSVPPERLLPAELTDQGQPQGRTDLAGRTWQRYTARSNEQAFVLLEPDRTVIVVGDARDSELRELAGALG</sequence>
<dbReference type="RefSeq" id="WP_018583394.1">
    <property type="nucleotide sequence ID" value="NZ_BOQM01000011.1"/>
</dbReference>
<evidence type="ECO:0000313" key="4">
    <source>
        <dbReference type="Proteomes" id="UP000677457"/>
    </source>
</evidence>
<feature type="transmembrane region" description="Helical" evidence="2">
    <location>
        <begin position="100"/>
        <end position="120"/>
    </location>
</feature>
<dbReference type="EMBL" id="BOQM01000011">
    <property type="protein sequence ID" value="GIM84909.1"/>
    <property type="molecule type" value="Genomic_DNA"/>
</dbReference>
<reference evidence="3 4" key="1">
    <citation type="submission" date="2021-03" db="EMBL/GenBank/DDBJ databases">
        <title>Whole genome shotgun sequence of Salinispora arenicola NBRC 105043.</title>
        <authorList>
            <person name="Komaki H."/>
            <person name="Tamura T."/>
        </authorList>
    </citation>
    <scope>NUCLEOTIDE SEQUENCE [LARGE SCALE GENOMIC DNA]</scope>
    <source>
        <strain evidence="3 4">NBRC 105043</strain>
    </source>
</reference>